<dbReference type="GO" id="GO:0032259">
    <property type="term" value="P:methylation"/>
    <property type="evidence" value="ECO:0007669"/>
    <property type="project" value="UniProtKB-KW"/>
</dbReference>
<evidence type="ECO:0000256" key="3">
    <source>
        <dbReference type="ARBA" id="ARBA00022679"/>
    </source>
</evidence>
<organism evidence="6 7">
    <name type="scientific">Ventosimonas gracilis</name>
    <dbReference type="NCBI Taxonomy" id="1680762"/>
    <lineage>
        <taxon>Bacteria</taxon>
        <taxon>Pseudomonadati</taxon>
        <taxon>Pseudomonadota</taxon>
        <taxon>Gammaproteobacteria</taxon>
        <taxon>Pseudomonadales</taxon>
        <taxon>Ventosimonadaceae</taxon>
        <taxon>Ventosimonas</taxon>
    </lineage>
</organism>
<reference evidence="6 7" key="1">
    <citation type="submission" date="2016-02" db="EMBL/GenBank/DDBJ databases">
        <authorList>
            <person name="Wen L."/>
            <person name="He K."/>
            <person name="Yang H."/>
        </authorList>
    </citation>
    <scope>NUCLEOTIDE SEQUENCE [LARGE SCALE GENOMIC DNA]</scope>
    <source>
        <strain evidence="6 7">CV58</strain>
    </source>
</reference>
<dbReference type="SUPFAM" id="SSF53335">
    <property type="entry name" value="S-adenosyl-L-methionine-dependent methyltransferases"/>
    <property type="match status" value="1"/>
</dbReference>
<evidence type="ECO:0000313" key="7">
    <source>
        <dbReference type="Proteomes" id="UP000072660"/>
    </source>
</evidence>
<dbReference type="GO" id="GO:0009007">
    <property type="term" value="F:site-specific DNA-methyltransferase (adenine-specific) activity"/>
    <property type="evidence" value="ECO:0007669"/>
    <property type="project" value="TreeGrafter"/>
</dbReference>
<evidence type="ECO:0000256" key="2">
    <source>
        <dbReference type="ARBA" id="ARBA00022603"/>
    </source>
</evidence>
<dbReference type="AlphaFoldDB" id="A0A139SHB7"/>
<dbReference type="InterPro" id="IPR002052">
    <property type="entry name" value="DNA_methylase_N6_adenine_CS"/>
</dbReference>
<dbReference type="InterPro" id="IPR029063">
    <property type="entry name" value="SAM-dependent_MTases_sf"/>
</dbReference>
<dbReference type="Pfam" id="PF01555">
    <property type="entry name" value="N6_N4_Mtase"/>
    <property type="match status" value="1"/>
</dbReference>
<dbReference type="GO" id="GO:0005737">
    <property type="term" value="C:cytoplasm"/>
    <property type="evidence" value="ECO:0007669"/>
    <property type="project" value="TreeGrafter"/>
</dbReference>
<dbReference type="OrthoDB" id="9816043at2"/>
<sequence>MICTLHHGDALNWLETLPDHSVDALITDPPYSSGGLTAGERKATPSVKYVKSGQAKQWVDFIGDNRDQRSQLQWMLLWLAQCRRVLRDGAPACLFSDWRQLPLATDALQCAGFIWRGIMVWDKTEGARPHLGRPRAQAEYIIWGSKGSMPLTRNAPVLPGVIREVVRQQDKHHMTGKPTALMRQLVRICERHPDGTGGIILDPFAGSGTTLVAAALEGYRAIGCELSEHYYHVTRERLAATFPDSNQHAHDTAIEQVSLNI</sequence>
<comment type="similarity">
    <text evidence="1 4">Belongs to the N(4)/N(6)-methyltransferase family.</text>
</comment>
<evidence type="ECO:0000256" key="1">
    <source>
        <dbReference type="ARBA" id="ARBA00006594"/>
    </source>
</evidence>
<evidence type="ECO:0000256" key="4">
    <source>
        <dbReference type="RuleBase" id="RU362026"/>
    </source>
</evidence>
<evidence type="ECO:0000313" key="6">
    <source>
        <dbReference type="EMBL" id="KXU33911.1"/>
    </source>
</evidence>
<protein>
    <recommendedName>
        <fullName evidence="4">Methyltransferase</fullName>
        <ecNumber evidence="4">2.1.1.-</ecNumber>
    </recommendedName>
</protein>
<accession>A0A139SHB7</accession>
<dbReference type="EMBL" id="LSZO01000221">
    <property type="protein sequence ID" value="KXU33911.1"/>
    <property type="molecule type" value="Genomic_DNA"/>
</dbReference>
<dbReference type="EC" id="2.1.1.-" evidence="4"/>
<dbReference type="PANTHER" id="PTHR13370:SF3">
    <property type="entry name" value="TRNA (GUANINE(10)-N2)-METHYLTRANSFERASE HOMOLOG"/>
    <property type="match status" value="1"/>
</dbReference>
<dbReference type="GO" id="GO:0003677">
    <property type="term" value="F:DNA binding"/>
    <property type="evidence" value="ECO:0007669"/>
    <property type="project" value="InterPro"/>
</dbReference>
<keyword evidence="3 6" id="KW-0808">Transferase</keyword>
<dbReference type="InterPro" id="IPR001091">
    <property type="entry name" value="RM_Methyltransferase"/>
</dbReference>
<dbReference type="PANTHER" id="PTHR13370">
    <property type="entry name" value="RNA METHYLASE-RELATED"/>
    <property type="match status" value="1"/>
</dbReference>
<dbReference type="CDD" id="cd02440">
    <property type="entry name" value="AdoMet_MTases"/>
    <property type="match status" value="1"/>
</dbReference>
<gene>
    <name evidence="6" type="ORF">AXE65_08085</name>
</gene>
<dbReference type="GO" id="GO:0008170">
    <property type="term" value="F:N-methyltransferase activity"/>
    <property type="evidence" value="ECO:0007669"/>
    <property type="project" value="InterPro"/>
</dbReference>
<feature type="domain" description="DNA methylase N-4/N-6" evidence="5">
    <location>
        <begin position="22"/>
        <end position="234"/>
    </location>
</feature>
<dbReference type="Gene3D" id="3.40.50.150">
    <property type="entry name" value="Vaccinia Virus protein VP39"/>
    <property type="match status" value="1"/>
</dbReference>
<keyword evidence="2 6" id="KW-0489">Methyltransferase</keyword>
<name>A0A139SHB7_9GAMM</name>
<dbReference type="PRINTS" id="PR00508">
    <property type="entry name" value="S21N4MTFRASE"/>
</dbReference>
<dbReference type="PROSITE" id="PS00092">
    <property type="entry name" value="N6_MTASE"/>
    <property type="match status" value="1"/>
</dbReference>
<evidence type="ECO:0000259" key="5">
    <source>
        <dbReference type="Pfam" id="PF01555"/>
    </source>
</evidence>
<dbReference type="RefSeq" id="WP_068393472.1">
    <property type="nucleotide sequence ID" value="NZ_LSZO01000221.1"/>
</dbReference>
<dbReference type="InterPro" id="IPR002941">
    <property type="entry name" value="DNA_methylase_N4/N6"/>
</dbReference>
<keyword evidence="7" id="KW-1185">Reference proteome</keyword>
<comment type="caution">
    <text evidence="6">The sequence shown here is derived from an EMBL/GenBank/DDBJ whole genome shotgun (WGS) entry which is preliminary data.</text>
</comment>
<proteinExistence type="inferred from homology"/>
<dbReference type="Proteomes" id="UP000072660">
    <property type="component" value="Unassembled WGS sequence"/>
</dbReference>